<comment type="subcellular location">
    <subcellularLocation>
        <location evidence="1">Membrane</location>
        <topology evidence="1">Multi-pass membrane protein</topology>
    </subcellularLocation>
</comment>
<gene>
    <name evidence="6" type="ORF">HNQ60_001689</name>
</gene>
<keyword evidence="2 5" id="KW-0812">Transmembrane</keyword>
<organism evidence="6 7">
    <name type="scientific">Povalibacter uvarum</name>
    <dbReference type="NCBI Taxonomy" id="732238"/>
    <lineage>
        <taxon>Bacteria</taxon>
        <taxon>Pseudomonadati</taxon>
        <taxon>Pseudomonadota</taxon>
        <taxon>Gammaproteobacteria</taxon>
        <taxon>Steroidobacterales</taxon>
        <taxon>Steroidobacteraceae</taxon>
        <taxon>Povalibacter</taxon>
    </lineage>
</organism>
<evidence type="ECO:0000256" key="4">
    <source>
        <dbReference type="ARBA" id="ARBA00023136"/>
    </source>
</evidence>
<protein>
    <recommendedName>
        <fullName evidence="8">DUF4870 domain-containing protein</fullName>
    </recommendedName>
</protein>
<dbReference type="AlphaFoldDB" id="A0A841HI07"/>
<keyword evidence="7" id="KW-1185">Reference proteome</keyword>
<evidence type="ECO:0000256" key="5">
    <source>
        <dbReference type="SAM" id="Phobius"/>
    </source>
</evidence>
<dbReference type="EMBL" id="JACHHZ010000002">
    <property type="protein sequence ID" value="MBB6092811.1"/>
    <property type="molecule type" value="Genomic_DNA"/>
</dbReference>
<accession>A0A841HI07</accession>
<reference evidence="6 7" key="1">
    <citation type="submission" date="2020-08" db="EMBL/GenBank/DDBJ databases">
        <title>Genomic Encyclopedia of Type Strains, Phase IV (KMG-IV): sequencing the most valuable type-strain genomes for metagenomic binning, comparative biology and taxonomic classification.</title>
        <authorList>
            <person name="Goeker M."/>
        </authorList>
    </citation>
    <scope>NUCLEOTIDE SEQUENCE [LARGE SCALE GENOMIC DNA]</scope>
    <source>
        <strain evidence="6 7">DSM 26723</strain>
    </source>
</reference>
<dbReference type="Pfam" id="PF09685">
    <property type="entry name" value="MamF_MmsF"/>
    <property type="match status" value="1"/>
</dbReference>
<name>A0A841HI07_9GAMM</name>
<evidence type="ECO:0000256" key="3">
    <source>
        <dbReference type="ARBA" id="ARBA00022989"/>
    </source>
</evidence>
<dbReference type="InterPro" id="IPR019109">
    <property type="entry name" value="MamF_MmsF"/>
</dbReference>
<comment type="caution">
    <text evidence="6">The sequence shown here is derived from an EMBL/GenBank/DDBJ whole genome shotgun (WGS) entry which is preliminary data.</text>
</comment>
<evidence type="ECO:0000256" key="1">
    <source>
        <dbReference type="ARBA" id="ARBA00004141"/>
    </source>
</evidence>
<evidence type="ECO:0000313" key="6">
    <source>
        <dbReference type="EMBL" id="MBB6092811.1"/>
    </source>
</evidence>
<dbReference type="RefSeq" id="WP_184330611.1">
    <property type="nucleotide sequence ID" value="NZ_JACHHZ010000002.1"/>
</dbReference>
<proteinExistence type="predicted"/>
<sequence length="120" mass="13078">MNQPVPASPTSEERNWAVGAHLSALLGFFTGIGIILGPLIVWLIKKDEMPFVNDQGKEAINFQITVFLAAIVCVVLMLVAVGFLLLLLLSLADLVFMIIAAVKASEGVPYRYPVNLRLIK</sequence>
<feature type="transmembrane region" description="Helical" evidence="5">
    <location>
        <begin position="64"/>
        <end position="88"/>
    </location>
</feature>
<keyword evidence="4 5" id="KW-0472">Membrane</keyword>
<keyword evidence="3 5" id="KW-1133">Transmembrane helix</keyword>
<feature type="transmembrane region" description="Helical" evidence="5">
    <location>
        <begin position="20"/>
        <end position="44"/>
    </location>
</feature>
<dbReference type="Proteomes" id="UP000588068">
    <property type="component" value="Unassembled WGS sequence"/>
</dbReference>
<evidence type="ECO:0000256" key="2">
    <source>
        <dbReference type="ARBA" id="ARBA00022692"/>
    </source>
</evidence>
<evidence type="ECO:0008006" key="8">
    <source>
        <dbReference type="Google" id="ProtNLM"/>
    </source>
</evidence>
<evidence type="ECO:0000313" key="7">
    <source>
        <dbReference type="Proteomes" id="UP000588068"/>
    </source>
</evidence>